<accession>A0ABQ0LB53</accession>
<feature type="region of interest" description="Disordered" evidence="1">
    <location>
        <begin position="329"/>
        <end position="349"/>
    </location>
</feature>
<proteinExistence type="predicted"/>
<protein>
    <submittedName>
        <fullName evidence="2">Uncharacterized protein</fullName>
    </submittedName>
</protein>
<feature type="region of interest" description="Disordered" evidence="1">
    <location>
        <begin position="917"/>
        <end position="947"/>
    </location>
</feature>
<evidence type="ECO:0000313" key="3">
    <source>
        <dbReference type="Proteomes" id="UP000815677"/>
    </source>
</evidence>
<feature type="compositionally biased region" description="Low complexity" evidence="1">
    <location>
        <begin position="776"/>
        <end position="794"/>
    </location>
</feature>
<reference evidence="2" key="1">
    <citation type="submission" date="2014-09" db="EMBL/GenBank/DDBJ databases">
        <title>Genome sequence of the luminous mushroom Mycena chlorophos for searching fungal bioluminescence genes.</title>
        <authorList>
            <person name="Tanaka Y."/>
            <person name="Kasuga D."/>
            <person name="Oba Y."/>
            <person name="Hase S."/>
            <person name="Sato K."/>
            <person name="Oba Y."/>
            <person name="Sakakibara Y."/>
        </authorList>
    </citation>
    <scope>NUCLEOTIDE SEQUENCE</scope>
</reference>
<sequence>MSLPTHSTAGPSMKRYIIRSSDVVDQALVVNVLEETTDKNVWSKERFLTEDEIIDHLVHKDSGRLCWTMHRPRSGWYIRLKSPAFPPNAFIPLQPAPPNGPHPSGSLVFASRTHAILSNPPPSAHSYPPSPPPAPAVVVEPPTADAIQSRLVQQLPRQVITHFVLAPYQIDGGVKPDQLSFFQRALNTIRTNTAGPDYSFTLARVAIPPATPASSPSTVALATEATAAPPPLITFTDLSARKGELSRGPQRLMSFGIVEIKNSVHLFETVYGMRTALLTSSATGAGPPESRAVGAFFSTPHCDCTMHSPSSSGPFSPVDVEDTHSLRSFGDVQSLGRSGDDPTTTHSLTRSQSHRASLFCANQPHPVNTKLDNSVYTLPHAETEGQVELVEAAADLARDSPVEPPGPCNWQLTGLPFFAPWTDDEIFDVFDLELAISPGSKDLSIDVRCRNSSSSSSSGRPTYKISGKTRPANFLIGMGRKNMNIDVARSLAWDVGAGAPISVGQKGLGYSLAFTTKDQSAKDVSLFAAHSVLAKSALASVLHVSHVCGTYDACSPLSTAEHREGIYRESLAHHYFALPLNDMGVPAPTGKKRSARPSHVPPNRKPNEMPPYEGGGYFIYEASCDEQQIVTTLYCSGYEQRAHSRLGDVKVAELRIRPAATSSTSWVRLFKERHAALHISRRGLACVMTGPHVRMDLQTPQPGKQACLSRGQAIEVVLGTLATAIISVHDGGLAKKWAWLSSAPQSLLPPHQIPIREPGRSTTQPVACDTEPGFESTSDSGSSDGSPDPPTASTLSLGATSQPNASVSGRVFGLAHSEGTQPHAPAEGGLMERIHTGVNVQDLHAAAAGFGRQETTGPPHLPLPQTLDSNPSFVLAATAGLVVPPRKYSASPNGVSRSDSPVAKMFVGTWRRKAIAKSKETKPKLTADNSEGTQSSQGAKSVGGNNTMSVVSRQTVFLLNREKKLPVPLSHSPAGFSPSHSQWPPDVYNEGEAMENAREFPGAGSQQRLDDDYVFG</sequence>
<evidence type="ECO:0000313" key="2">
    <source>
        <dbReference type="EMBL" id="GAT48333.1"/>
    </source>
</evidence>
<name>A0ABQ0LB53_MYCCL</name>
<gene>
    <name evidence="2" type="ORF">MCHLO_05750</name>
</gene>
<feature type="region of interest" description="Disordered" evidence="1">
    <location>
        <begin position="750"/>
        <end position="802"/>
    </location>
</feature>
<feature type="compositionally biased region" description="Polar residues" evidence="1">
    <location>
        <begin position="927"/>
        <end position="947"/>
    </location>
</feature>
<dbReference type="Proteomes" id="UP000815677">
    <property type="component" value="Unassembled WGS sequence"/>
</dbReference>
<keyword evidence="3" id="KW-1185">Reference proteome</keyword>
<organism evidence="2 3">
    <name type="scientific">Mycena chlorophos</name>
    <name type="common">Agaric fungus</name>
    <name type="synonym">Agaricus chlorophos</name>
    <dbReference type="NCBI Taxonomy" id="658473"/>
    <lineage>
        <taxon>Eukaryota</taxon>
        <taxon>Fungi</taxon>
        <taxon>Dikarya</taxon>
        <taxon>Basidiomycota</taxon>
        <taxon>Agaricomycotina</taxon>
        <taxon>Agaricomycetes</taxon>
        <taxon>Agaricomycetidae</taxon>
        <taxon>Agaricales</taxon>
        <taxon>Marasmiineae</taxon>
        <taxon>Mycenaceae</taxon>
        <taxon>Mycena</taxon>
    </lineage>
</organism>
<feature type="region of interest" description="Disordered" evidence="1">
    <location>
        <begin position="587"/>
        <end position="609"/>
    </location>
</feature>
<evidence type="ECO:0000256" key="1">
    <source>
        <dbReference type="SAM" id="MobiDB-lite"/>
    </source>
</evidence>
<dbReference type="EMBL" id="DF844460">
    <property type="protein sequence ID" value="GAT48333.1"/>
    <property type="molecule type" value="Genomic_DNA"/>
</dbReference>